<dbReference type="InterPro" id="IPR051852">
    <property type="entry name" value="Alpha-type_PK"/>
</dbReference>
<sequence>MINAGVLVMCDETFKKLASKSLHEIDPQDPNLYAHLKHQLWEIFSPELIKKSLVITPLPTNPLSKITLNHDESCLPNLQTLLSYISKARRKPIPIDIIYEELNNISNQLATSLNNQLSTDLSLYTLQDQIKPLNQSLISVFLVHKDKPLMVGRAATQQDLFDLAQYSKMSILPSNHSPFTLTRQHPLDVEYDSLMTLNPLQIMKPTLKCTDLVHSSSLVRHCVAVTGDISLPSEIYVLEAVLQVPYLLIPSLRDNGLMGTMLLGMQLFLKHHKFNDVCRALSLGEVIDLQWQRPSESSEAQVPHSNTSVSLTHLLIEDEKLPQAQDFFIPSQVILPIPSSVANPDNTSDQNLSEIP</sequence>
<name>A0A0L6V7K9_9BASI</name>
<gene>
    <name evidence="1" type="ORF">VP01_2339g2</name>
</gene>
<dbReference type="PANTHER" id="PTHR45992:SF2">
    <property type="entry name" value="EUKARYOTIC ELONGATION FACTOR 2 KINASE"/>
    <property type="match status" value="1"/>
</dbReference>
<dbReference type="GO" id="GO:0004674">
    <property type="term" value="F:protein serine/threonine kinase activity"/>
    <property type="evidence" value="ECO:0007669"/>
    <property type="project" value="TreeGrafter"/>
</dbReference>
<dbReference type="GO" id="GO:0031037">
    <property type="term" value="P:myosin II filament disassembly"/>
    <property type="evidence" value="ECO:0007669"/>
    <property type="project" value="TreeGrafter"/>
</dbReference>
<keyword evidence="2" id="KW-1185">Reference proteome</keyword>
<dbReference type="STRING" id="27349.A0A0L6V7K9"/>
<accession>A0A0L6V7K9</accession>
<organism evidence="1 2">
    <name type="scientific">Puccinia sorghi</name>
    <dbReference type="NCBI Taxonomy" id="27349"/>
    <lineage>
        <taxon>Eukaryota</taxon>
        <taxon>Fungi</taxon>
        <taxon>Dikarya</taxon>
        <taxon>Basidiomycota</taxon>
        <taxon>Pucciniomycotina</taxon>
        <taxon>Pucciniomycetes</taxon>
        <taxon>Pucciniales</taxon>
        <taxon>Pucciniaceae</taxon>
        <taxon>Puccinia</taxon>
    </lineage>
</organism>
<protein>
    <submittedName>
        <fullName evidence="1">AlphaK I8</fullName>
    </submittedName>
</protein>
<dbReference type="Proteomes" id="UP000037035">
    <property type="component" value="Unassembled WGS sequence"/>
</dbReference>
<dbReference type="PANTHER" id="PTHR45992">
    <property type="entry name" value="EUKARYOTIC ELONGATION FACTOR 2 KINASE-RELATED"/>
    <property type="match status" value="1"/>
</dbReference>
<reference evidence="1 2" key="1">
    <citation type="submission" date="2015-08" db="EMBL/GenBank/DDBJ databases">
        <title>Next Generation Sequencing and Analysis of the Genome of Puccinia sorghi L Schw, the Causal Agent of Maize Common Rust.</title>
        <authorList>
            <person name="Rochi L."/>
            <person name="Burguener G."/>
            <person name="Darino M."/>
            <person name="Turjanski A."/>
            <person name="Kreff E."/>
            <person name="Dieguez M.J."/>
            <person name="Sacco F."/>
        </authorList>
    </citation>
    <scope>NUCLEOTIDE SEQUENCE [LARGE SCALE GENOMIC DNA]</scope>
    <source>
        <strain evidence="1 2">RO10H11247</strain>
    </source>
</reference>
<evidence type="ECO:0000313" key="1">
    <source>
        <dbReference type="EMBL" id="KNZ56709.1"/>
    </source>
</evidence>
<dbReference type="AlphaFoldDB" id="A0A0L6V7K9"/>
<proteinExistence type="predicted"/>
<dbReference type="EMBL" id="LAVV01007213">
    <property type="protein sequence ID" value="KNZ56709.1"/>
    <property type="molecule type" value="Genomic_DNA"/>
</dbReference>
<comment type="caution">
    <text evidence="1">The sequence shown here is derived from an EMBL/GenBank/DDBJ whole genome shotgun (WGS) entry which is preliminary data.</text>
</comment>
<dbReference type="GO" id="GO:1903013">
    <property type="term" value="P:response to differentiation-inducing factor 1"/>
    <property type="evidence" value="ECO:0007669"/>
    <property type="project" value="TreeGrafter"/>
</dbReference>
<dbReference type="OrthoDB" id="10655593at2759"/>
<dbReference type="VEuPathDB" id="FungiDB:VP01_2339g2"/>
<evidence type="ECO:0000313" key="2">
    <source>
        <dbReference type="Proteomes" id="UP000037035"/>
    </source>
</evidence>